<evidence type="ECO:0000313" key="5">
    <source>
        <dbReference type="Proteomes" id="UP000619376"/>
    </source>
</evidence>
<dbReference type="EMBL" id="JACHFK010000011">
    <property type="protein sequence ID" value="MBB5378257.1"/>
    <property type="molecule type" value="Genomic_DNA"/>
</dbReference>
<dbReference type="EMBL" id="BNAJ01000011">
    <property type="protein sequence ID" value="GHF57222.1"/>
    <property type="molecule type" value="Genomic_DNA"/>
</dbReference>
<evidence type="ECO:0000256" key="1">
    <source>
        <dbReference type="SAM" id="SignalP"/>
    </source>
</evidence>
<feature type="signal peptide" evidence="1">
    <location>
        <begin position="1"/>
        <end position="23"/>
    </location>
</feature>
<keyword evidence="5" id="KW-1185">Reference proteome</keyword>
<dbReference type="PROSITE" id="PS51257">
    <property type="entry name" value="PROKAR_LIPOPROTEIN"/>
    <property type="match status" value="1"/>
</dbReference>
<accession>A0A7W8KHM0</accession>
<dbReference type="RefSeq" id="WP_184114591.1">
    <property type="nucleotide sequence ID" value="NZ_BNAJ01000011.1"/>
</dbReference>
<organism evidence="3 4">
    <name type="scientific">Deinococcus metalli</name>
    <dbReference type="NCBI Taxonomy" id="1141878"/>
    <lineage>
        <taxon>Bacteria</taxon>
        <taxon>Thermotogati</taxon>
        <taxon>Deinococcota</taxon>
        <taxon>Deinococci</taxon>
        <taxon>Deinococcales</taxon>
        <taxon>Deinococcaceae</taxon>
        <taxon>Deinococcus</taxon>
    </lineage>
</organism>
<dbReference type="Proteomes" id="UP000539473">
    <property type="component" value="Unassembled WGS sequence"/>
</dbReference>
<sequence length="276" mass="26930">MTAPKLTLLLGCALLLASCGGGGTPAVQPPLQPSQPAVTVSSVSGVVVENASTDAGIVTGPWSGGAGSVSGEVTVGSGTTATTETLTTADLAADGQFTLPLPASVDGAKLHAFTGSYFDVGAQYPADSGTSTACTGAPTLSSSAAHGITLAVKVKAAKAGTIAPLALGSDASGAPSIQIGSVVYVDAPLTVVGTVTCTSTYAGLQVRGTVTYDLNLASGWNQLTIKESSGGVSSSGGTSTQDIVLSSGALPTNQWMFSPYTAVTPVGPGSLPRPAR</sequence>
<evidence type="ECO:0008006" key="6">
    <source>
        <dbReference type="Google" id="ProtNLM"/>
    </source>
</evidence>
<reference evidence="5" key="2">
    <citation type="journal article" date="2019" name="Int. J. Syst. Evol. Microbiol.">
        <title>The Global Catalogue of Microorganisms (GCM) 10K type strain sequencing project: providing services to taxonomists for standard genome sequencing and annotation.</title>
        <authorList>
            <consortium name="The Broad Institute Genomics Platform"/>
            <consortium name="The Broad Institute Genome Sequencing Center for Infectious Disease"/>
            <person name="Wu L."/>
            <person name="Ma J."/>
        </authorList>
    </citation>
    <scope>NUCLEOTIDE SEQUENCE [LARGE SCALE GENOMIC DNA]</scope>
    <source>
        <strain evidence="5">CGMCC 1.18437</strain>
    </source>
</reference>
<comment type="caution">
    <text evidence="3">The sequence shown here is derived from an EMBL/GenBank/DDBJ whole genome shotgun (WGS) entry which is preliminary data.</text>
</comment>
<evidence type="ECO:0000313" key="2">
    <source>
        <dbReference type="EMBL" id="GHF57222.1"/>
    </source>
</evidence>
<feature type="chain" id="PRO_5031094127" description="Lipoprotein" evidence="1">
    <location>
        <begin position="24"/>
        <end position="276"/>
    </location>
</feature>
<reference evidence="3 4" key="3">
    <citation type="submission" date="2020-08" db="EMBL/GenBank/DDBJ databases">
        <title>Genomic Encyclopedia of Type Strains, Phase IV (KMG-IV): sequencing the most valuable type-strain genomes for metagenomic binning, comparative biology and taxonomic classification.</title>
        <authorList>
            <person name="Goeker M."/>
        </authorList>
    </citation>
    <scope>NUCLEOTIDE SEQUENCE [LARGE SCALE GENOMIC DNA]</scope>
    <source>
        <strain evidence="3 4">DSM 27521</strain>
    </source>
</reference>
<proteinExistence type="predicted"/>
<dbReference type="Proteomes" id="UP000619376">
    <property type="component" value="Unassembled WGS sequence"/>
</dbReference>
<name>A0A7W8KHM0_9DEIO</name>
<keyword evidence="1" id="KW-0732">Signal</keyword>
<dbReference type="AlphaFoldDB" id="A0A7W8KHM0"/>
<protein>
    <recommendedName>
        <fullName evidence="6">Lipoprotein</fullName>
    </recommendedName>
</protein>
<evidence type="ECO:0000313" key="3">
    <source>
        <dbReference type="EMBL" id="MBB5378257.1"/>
    </source>
</evidence>
<gene>
    <name evidence="2" type="ORF">GCM10017781_36960</name>
    <name evidence="3" type="ORF">HNQ07_003758</name>
</gene>
<reference evidence="2" key="4">
    <citation type="submission" date="2024-05" db="EMBL/GenBank/DDBJ databases">
        <authorList>
            <person name="Sun Q."/>
            <person name="Zhou Y."/>
        </authorList>
    </citation>
    <scope>NUCLEOTIDE SEQUENCE</scope>
    <source>
        <strain evidence="2">CGMCC 1.18437</strain>
    </source>
</reference>
<evidence type="ECO:0000313" key="4">
    <source>
        <dbReference type="Proteomes" id="UP000539473"/>
    </source>
</evidence>
<reference evidence="2" key="1">
    <citation type="journal article" date="2014" name="Int. J. Syst. Evol. Microbiol.">
        <title>Complete genome of a new Firmicutes species belonging to the dominant human colonic microbiota ('Ruminococcus bicirculans') reveals two chromosomes and a selective capacity to utilize plant glucans.</title>
        <authorList>
            <consortium name="NISC Comparative Sequencing Program"/>
            <person name="Wegmann U."/>
            <person name="Louis P."/>
            <person name="Goesmann A."/>
            <person name="Henrissat B."/>
            <person name="Duncan S.H."/>
            <person name="Flint H.J."/>
        </authorList>
    </citation>
    <scope>NUCLEOTIDE SEQUENCE</scope>
    <source>
        <strain evidence="2">CGMCC 1.18437</strain>
    </source>
</reference>